<name>A0A9P0HMT9_NEZVI</name>
<reference evidence="1" key="1">
    <citation type="submission" date="2022-01" db="EMBL/GenBank/DDBJ databases">
        <authorList>
            <person name="King R."/>
        </authorList>
    </citation>
    <scope>NUCLEOTIDE SEQUENCE</scope>
</reference>
<keyword evidence="2" id="KW-1185">Reference proteome</keyword>
<protein>
    <submittedName>
        <fullName evidence="1">Uncharacterized protein</fullName>
    </submittedName>
</protein>
<sequence>MIPRESRTIFSANLTTSLMSTPSSSRKLLVLFGIVPRDPNQRPLTVNSHSPKVSRNSSFRKGIHLLYLFFFSLPLHSPDRGHCSQSGQSDPRCLPVLGNATISAYLVESSSSMQ</sequence>
<accession>A0A9P0HMT9</accession>
<proteinExistence type="predicted"/>
<dbReference type="EMBL" id="OV725082">
    <property type="protein sequence ID" value="CAH1404999.1"/>
    <property type="molecule type" value="Genomic_DNA"/>
</dbReference>
<evidence type="ECO:0000313" key="2">
    <source>
        <dbReference type="Proteomes" id="UP001152798"/>
    </source>
</evidence>
<gene>
    <name evidence="1" type="ORF">NEZAVI_LOCUS13301</name>
</gene>
<dbReference type="Proteomes" id="UP001152798">
    <property type="component" value="Chromosome 6"/>
</dbReference>
<dbReference type="AlphaFoldDB" id="A0A9P0HMT9"/>
<evidence type="ECO:0000313" key="1">
    <source>
        <dbReference type="EMBL" id="CAH1404999.1"/>
    </source>
</evidence>
<organism evidence="1 2">
    <name type="scientific">Nezara viridula</name>
    <name type="common">Southern green stink bug</name>
    <name type="synonym">Cimex viridulus</name>
    <dbReference type="NCBI Taxonomy" id="85310"/>
    <lineage>
        <taxon>Eukaryota</taxon>
        <taxon>Metazoa</taxon>
        <taxon>Ecdysozoa</taxon>
        <taxon>Arthropoda</taxon>
        <taxon>Hexapoda</taxon>
        <taxon>Insecta</taxon>
        <taxon>Pterygota</taxon>
        <taxon>Neoptera</taxon>
        <taxon>Paraneoptera</taxon>
        <taxon>Hemiptera</taxon>
        <taxon>Heteroptera</taxon>
        <taxon>Panheteroptera</taxon>
        <taxon>Pentatomomorpha</taxon>
        <taxon>Pentatomoidea</taxon>
        <taxon>Pentatomidae</taxon>
        <taxon>Pentatominae</taxon>
        <taxon>Nezara</taxon>
    </lineage>
</organism>